<evidence type="ECO:0000256" key="3">
    <source>
        <dbReference type="ARBA" id="ARBA00022989"/>
    </source>
</evidence>
<comment type="caution">
    <text evidence="6">The sequence shown here is derived from an EMBL/GenBank/DDBJ whole genome shotgun (WGS) entry which is preliminary data.</text>
</comment>
<dbReference type="InterPro" id="IPR002781">
    <property type="entry name" value="TM_pro_TauE-like"/>
</dbReference>
<keyword evidence="7" id="KW-1185">Reference proteome</keyword>
<evidence type="ECO:0000256" key="5">
    <source>
        <dbReference type="RuleBase" id="RU363041"/>
    </source>
</evidence>
<keyword evidence="3 5" id="KW-1133">Transmembrane helix</keyword>
<comment type="subcellular location">
    <subcellularLocation>
        <location evidence="5">Cell membrane</location>
        <topology evidence="5">Multi-pass membrane protein</topology>
    </subcellularLocation>
    <subcellularLocation>
        <location evidence="1">Membrane</location>
        <topology evidence="1">Multi-pass membrane protein</topology>
    </subcellularLocation>
</comment>
<keyword evidence="2 5" id="KW-0812">Transmembrane</keyword>
<keyword evidence="4 5" id="KW-0472">Membrane</keyword>
<dbReference type="EMBL" id="BLYJ01000029">
    <property type="protein sequence ID" value="GFO88945.1"/>
    <property type="molecule type" value="Genomic_DNA"/>
</dbReference>
<name>A0ABQ1E1Z2_9FIRM</name>
<dbReference type="PANTHER" id="PTHR43483">
    <property type="entry name" value="MEMBRANE TRANSPORTER PROTEIN HI_0806-RELATED"/>
    <property type="match status" value="1"/>
</dbReference>
<evidence type="ECO:0000313" key="7">
    <source>
        <dbReference type="Proteomes" id="UP000620147"/>
    </source>
</evidence>
<keyword evidence="5" id="KW-1003">Cell membrane</keyword>
<organism evidence="6 7">
    <name type="scientific">Butyricicoccus faecihominis</name>
    <dbReference type="NCBI Taxonomy" id="1712515"/>
    <lineage>
        <taxon>Bacteria</taxon>
        <taxon>Bacillati</taxon>
        <taxon>Bacillota</taxon>
        <taxon>Clostridia</taxon>
        <taxon>Eubacteriales</taxon>
        <taxon>Butyricicoccaceae</taxon>
        <taxon>Butyricicoccus</taxon>
    </lineage>
</organism>
<dbReference type="Proteomes" id="UP000620147">
    <property type="component" value="Unassembled WGS sequence"/>
</dbReference>
<sequence length="119" mass="12444">MSAVLAVAIGLLTGILSGFGIGGGSLLLLYLTLFEGTGQYQAGGINLLYFLSCAPAALISHCKNGLIEREAVKCCVPAGVVTSVLSALLVARVDTDLLRRAFGVVLLYIGVKETFLRKK</sequence>
<gene>
    <name evidence="6" type="ORF">BUFA31_21090</name>
</gene>
<evidence type="ECO:0000256" key="1">
    <source>
        <dbReference type="ARBA" id="ARBA00004141"/>
    </source>
</evidence>
<protein>
    <recommendedName>
        <fullName evidence="5">Probable membrane transporter protein</fullName>
    </recommendedName>
</protein>
<dbReference type="Pfam" id="PF01925">
    <property type="entry name" value="TauE"/>
    <property type="match status" value="1"/>
</dbReference>
<evidence type="ECO:0000256" key="2">
    <source>
        <dbReference type="ARBA" id="ARBA00022692"/>
    </source>
</evidence>
<evidence type="ECO:0000313" key="6">
    <source>
        <dbReference type="EMBL" id="GFO88945.1"/>
    </source>
</evidence>
<dbReference type="PANTHER" id="PTHR43483:SF3">
    <property type="entry name" value="MEMBRANE TRANSPORTER PROTEIN HI_0806-RELATED"/>
    <property type="match status" value="1"/>
</dbReference>
<feature type="transmembrane region" description="Helical" evidence="5">
    <location>
        <begin position="42"/>
        <end position="59"/>
    </location>
</feature>
<accession>A0ABQ1E1Z2</accession>
<proteinExistence type="inferred from homology"/>
<comment type="similarity">
    <text evidence="5">Belongs to the 4-toluene sulfonate uptake permease (TSUP) (TC 2.A.102) family.</text>
</comment>
<evidence type="ECO:0000256" key="4">
    <source>
        <dbReference type="ARBA" id="ARBA00023136"/>
    </source>
</evidence>
<reference evidence="6 7" key="1">
    <citation type="submission" date="2020-06" db="EMBL/GenBank/DDBJ databases">
        <title>Characterization of fructooligosaccharide metabolism and fructooligosaccharide-degrading enzymes in human commensal butyrate producers.</title>
        <authorList>
            <person name="Tanno H."/>
            <person name="Fujii T."/>
            <person name="Hirano K."/>
            <person name="Maeno S."/>
            <person name="Tonozuka T."/>
            <person name="Sakamoto M."/>
            <person name="Ohkuma M."/>
            <person name="Tochio T."/>
            <person name="Endo A."/>
        </authorList>
    </citation>
    <scope>NUCLEOTIDE SEQUENCE [LARGE SCALE GENOMIC DNA]</scope>
    <source>
        <strain evidence="6 7">JCM 31056</strain>
    </source>
</reference>
<dbReference type="RefSeq" id="WP_188886070.1">
    <property type="nucleotide sequence ID" value="NZ_BLYJ01000029.1"/>
</dbReference>